<dbReference type="AlphaFoldDB" id="A0AAJ6UTX0"/>
<organism evidence="4 5">
    <name type="scientific">Populus euphratica</name>
    <name type="common">Euphrates poplar</name>
    <dbReference type="NCBI Taxonomy" id="75702"/>
    <lineage>
        <taxon>Eukaryota</taxon>
        <taxon>Viridiplantae</taxon>
        <taxon>Streptophyta</taxon>
        <taxon>Embryophyta</taxon>
        <taxon>Tracheophyta</taxon>
        <taxon>Spermatophyta</taxon>
        <taxon>Magnoliopsida</taxon>
        <taxon>eudicotyledons</taxon>
        <taxon>Gunneridae</taxon>
        <taxon>Pentapetalae</taxon>
        <taxon>rosids</taxon>
        <taxon>fabids</taxon>
        <taxon>Malpighiales</taxon>
        <taxon>Salicaceae</taxon>
        <taxon>Saliceae</taxon>
        <taxon>Populus</taxon>
    </lineage>
</organism>
<feature type="domain" description="Protein kinase" evidence="3">
    <location>
        <begin position="386"/>
        <end position="664"/>
    </location>
</feature>
<dbReference type="PANTHER" id="PTHR48007:SF40">
    <property type="entry name" value="SERINE-THREONINE_TYROSINE-PROTEIN KINASE CATALYTIC DOMAIN-CONTAINING PROTEIN"/>
    <property type="match status" value="1"/>
</dbReference>
<dbReference type="Gene3D" id="3.80.10.10">
    <property type="entry name" value="Ribonuclease Inhibitor"/>
    <property type="match status" value="1"/>
</dbReference>
<dbReference type="PROSITE" id="PS50011">
    <property type="entry name" value="PROTEIN_KINASE_DOM"/>
    <property type="match status" value="1"/>
</dbReference>
<dbReference type="InterPro" id="IPR001245">
    <property type="entry name" value="Ser-Thr/Tyr_kinase_cat_dom"/>
</dbReference>
<keyword evidence="5" id="KW-0808">Transferase</keyword>
<evidence type="ECO:0000256" key="1">
    <source>
        <dbReference type="SAM" id="MobiDB-lite"/>
    </source>
</evidence>
<dbReference type="GO" id="GO:0005524">
    <property type="term" value="F:ATP binding"/>
    <property type="evidence" value="ECO:0007669"/>
    <property type="project" value="InterPro"/>
</dbReference>
<feature type="transmembrane region" description="Helical" evidence="2">
    <location>
        <begin position="302"/>
        <end position="324"/>
    </location>
</feature>
<dbReference type="RefSeq" id="XP_011035434.1">
    <property type="nucleotide sequence ID" value="XM_011037132.1"/>
</dbReference>
<accession>A0AAJ6UTX0</accession>
<keyword evidence="2" id="KW-0472">Membrane</keyword>
<protein>
    <submittedName>
        <fullName evidence="5">Probable inactive receptor kinase At2g26730 isoform X1</fullName>
    </submittedName>
</protein>
<feature type="region of interest" description="Disordered" evidence="1">
    <location>
        <begin position="335"/>
        <end position="364"/>
    </location>
</feature>
<evidence type="ECO:0000259" key="3">
    <source>
        <dbReference type="PROSITE" id="PS50011"/>
    </source>
</evidence>
<dbReference type="GO" id="GO:0004672">
    <property type="term" value="F:protein kinase activity"/>
    <property type="evidence" value="ECO:0007669"/>
    <property type="project" value="InterPro"/>
</dbReference>
<dbReference type="InterPro" id="IPR046959">
    <property type="entry name" value="PRK1-6/SRF4-like"/>
</dbReference>
<keyword evidence="4" id="KW-1185">Reference proteome</keyword>
<evidence type="ECO:0000313" key="5">
    <source>
        <dbReference type="RefSeq" id="XP_011035434.1"/>
    </source>
</evidence>
<keyword evidence="5" id="KW-0675">Receptor</keyword>
<dbReference type="SUPFAM" id="SSF56112">
    <property type="entry name" value="Protein kinase-like (PK-like)"/>
    <property type="match status" value="1"/>
</dbReference>
<dbReference type="Gene3D" id="3.30.200.20">
    <property type="entry name" value="Phosphorylase Kinase, domain 1"/>
    <property type="match status" value="1"/>
</dbReference>
<dbReference type="KEGG" id="peu:105133236"/>
<keyword evidence="2" id="KW-0812">Transmembrane</keyword>
<sequence length="672" mass="76025">MIGGLSICRQTFAGLTLPEILCFVVTFLDTFEKMSKANQRASLLWCLPYSVRGEDGESLHKFLINTKLQRKVIDLKRAHNFGIDSSDLVQEHMNTGAVDELPLQGTFRPEDPALTVCQSLRDKNRDSWKTVNLSRRFYLPPLNDEVLRQGRKWARFYCRTDNYAFSLRFGASDSLNGTKLLQVLFPPHTDLLSFQIRDSVSSTLDLHGNWTGPPCHKNSSQWSGISCSNWHVVGLVLEGVQLTGSIPDTDVLRRFSESSYDHNSNLCGIPLEPCPVPPPAPLVPPPSPPVSPPQNKKRKLPIWIIALIVVVVALVPLMVMFVFLCCYKKAQEVETPKERQAGDDSSPEWTDKKMPHSQGTEDPERRIELQFFDKNIPVFDLDDLLRASAEVLGKGKLGTTYSANLESGAVVAVKRVKYMNSLSKKEFIQQMLLLGRMRHENLVHIISFYYSKQEKLIVYEFVPDGSLFELLHENREAGRIPLNWAARLSIIKDIAKGMAFLHQSLPSHKVPHANLKSSNVLIHRDRQSYHSKLTNYSFLPLLPSRKSSGRLAIGRSPEFCQGKKLTHKADVYCFGIILLEVITGKIPEETSPAGNEEKVDDLSEWVRMVVNNDWSTDILDVEILASSAGHNEMLKLTEIALQCTDMEPEKRPKMSEVLRRIEEIDRTNQEND</sequence>
<name>A0AAJ6UTX0_POPEU</name>
<dbReference type="GeneID" id="105133236"/>
<dbReference type="Proteomes" id="UP000694918">
    <property type="component" value="Unplaced"/>
</dbReference>
<dbReference type="InterPro" id="IPR000719">
    <property type="entry name" value="Prot_kinase_dom"/>
</dbReference>
<reference evidence="5" key="1">
    <citation type="submission" date="2025-08" db="UniProtKB">
        <authorList>
            <consortium name="RefSeq"/>
        </authorList>
    </citation>
    <scope>IDENTIFICATION</scope>
</reference>
<dbReference type="Gene3D" id="1.10.510.10">
    <property type="entry name" value="Transferase(Phosphotransferase) domain 1"/>
    <property type="match status" value="1"/>
</dbReference>
<dbReference type="Pfam" id="PF07714">
    <property type="entry name" value="PK_Tyr_Ser-Thr"/>
    <property type="match status" value="1"/>
</dbReference>
<dbReference type="InterPro" id="IPR011009">
    <property type="entry name" value="Kinase-like_dom_sf"/>
</dbReference>
<dbReference type="PANTHER" id="PTHR48007">
    <property type="entry name" value="LEUCINE-RICH REPEAT RECEPTOR-LIKE PROTEIN KINASE PXC1"/>
    <property type="match status" value="1"/>
</dbReference>
<proteinExistence type="predicted"/>
<evidence type="ECO:0000313" key="4">
    <source>
        <dbReference type="Proteomes" id="UP000694918"/>
    </source>
</evidence>
<keyword evidence="2" id="KW-1133">Transmembrane helix</keyword>
<dbReference type="InterPro" id="IPR032675">
    <property type="entry name" value="LRR_dom_sf"/>
</dbReference>
<gene>
    <name evidence="5" type="primary">LOC105133236</name>
</gene>
<evidence type="ECO:0000256" key="2">
    <source>
        <dbReference type="SAM" id="Phobius"/>
    </source>
</evidence>
<keyword evidence="5" id="KW-0418">Kinase</keyword>